<dbReference type="SMART" id="SM00530">
    <property type="entry name" value="HTH_XRE"/>
    <property type="match status" value="1"/>
</dbReference>
<dbReference type="Gene3D" id="1.10.260.40">
    <property type="entry name" value="lambda repressor-like DNA-binding domains"/>
    <property type="match status" value="1"/>
</dbReference>
<keyword evidence="4" id="KW-0472">Membrane</keyword>
<gene>
    <name evidence="6" type="ORF">ACFQ0V_11730</name>
</gene>
<dbReference type="Pfam" id="PF06803">
    <property type="entry name" value="DUF1232"/>
    <property type="match status" value="1"/>
</dbReference>
<sequence>MSLKKWMTEQLAMRNWSLRYFSERASIDVATLSKVMNGKRALTLQHAEKIAEAFDCPMNDLLHAAGYPIERTSPYMQQITDEISKVTKMTEIEWHNHLQTLVLTYEEESVTPSGEHQIASEFPQKMKNLHQKGTWLTTIQSFFEQFQQKERPTVELMILGGALLYFIAPIDLIPDYLFAIGYLDDALAIQLASQKLKLGS</sequence>
<protein>
    <submittedName>
        <fullName evidence="6">DUF1232 domain-containing protein</fullName>
    </submittedName>
</protein>
<dbReference type="Proteomes" id="UP001596976">
    <property type="component" value="Unassembled WGS sequence"/>
</dbReference>
<dbReference type="PROSITE" id="PS50943">
    <property type="entry name" value="HTH_CROC1"/>
    <property type="match status" value="1"/>
</dbReference>
<evidence type="ECO:0000256" key="4">
    <source>
        <dbReference type="ARBA" id="ARBA00023136"/>
    </source>
</evidence>
<comment type="subcellular location">
    <subcellularLocation>
        <location evidence="1">Endomembrane system</location>
        <topology evidence="1">Multi-pass membrane protein</topology>
    </subcellularLocation>
</comment>
<proteinExistence type="predicted"/>
<dbReference type="CDD" id="cd00093">
    <property type="entry name" value="HTH_XRE"/>
    <property type="match status" value="1"/>
</dbReference>
<evidence type="ECO:0000256" key="1">
    <source>
        <dbReference type="ARBA" id="ARBA00004127"/>
    </source>
</evidence>
<evidence type="ECO:0000256" key="3">
    <source>
        <dbReference type="ARBA" id="ARBA00022989"/>
    </source>
</evidence>
<keyword evidence="7" id="KW-1185">Reference proteome</keyword>
<dbReference type="RefSeq" id="WP_381013777.1">
    <property type="nucleotide sequence ID" value="NZ_JBHTJF010000036.1"/>
</dbReference>
<dbReference type="SUPFAM" id="SSF47413">
    <property type="entry name" value="lambda repressor-like DNA-binding domains"/>
    <property type="match status" value="1"/>
</dbReference>
<dbReference type="InterPro" id="IPR010652">
    <property type="entry name" value="DUF1232"/>
</dbReference>
<evidence type="ECO:0000256" key="2">
    <source>
        <dbReference type="ARBA" id="ARBA00022692"/>
    </source>
</evidence>
<name>A0ABW3GZU5_9BACL</name>
<dbReference type="InterPro" id="IPR010982">
    <property type="entry name" value="Lambda_DNA-bd_dom_sf"/>
</dbReference>
<keyword evidence="2" id="KW-0812">Transmembrane</keyword>
<dbReference type="Pfam" id="PF01381">
    <property type="entry name" value="HTH_3"/>
    <property type="match status" value="1"/>
</dbReference>
<organism evidence="6 7">
    <name type="scientific">Savagea faecisuis</name>
    <dbReference type="NCBI Taxonomy" id="1274803"/>
    <lineage>
        <taxon>Bacteria</taxon>
        <taxon>Bacillati</taxon>
        <taxon>Bacillota</taxon>
        <taxon>Bacilli</taxon>
        <taxon>Bacillales</taxon>
        <taxon>Caryophanaceae</taxon>
        <taxon>Savagea</taxon>
    </lineage>
</organism>
<feature type="domain" description="HTH cro/C1-type" evidence="5">
    <location>
        <begin position="14"/>
        <end position="61"/>
    </location>
</feature>
<accession>A0ABW3GZU5</accession>
<evidence type="ECO:0000259" key="5">
    <source>
        <dbReference type="PROSITE" id="PS50943"/>
    </source>
</evidence>
<reference evidence="7" key="1">
    <citation type="journal article" date="2019" name="Int. J. Syst. Evol. Microbiol.">
        <title>The Global Catalogue of Microorganisms (GCM) 10K type strain sequencing project: providing services to taxonomists for standard genome sequencing and annotation.</title>
        <authorList>
            <consortium name="The Broad Institute Genomics Platform"/>
            <consortium name="The Broad Institute Genome Sequencing Center for Infectious Disease"/>
            <person name="Wu L."/>
            <person name="Ma J."/>
        </authorList>
    </citation>
    <scope>NUCLEOTIDE SEQUENCE [LARGE SCALE GENOMIC DNA]</scope>
    <source>
        <strain evidence="7">CCUG 63563</strain>
    </source>
</reference>
<dbReference type="InterPro" id="IPR001387">
    <property type="entry name" value="Cro/C1-type_HTH"/>
</dbReference>
<evidence type="ECO:0000313" key="7">
    <source>
        <dbReference type="Proteomes" id="UP001596976"/>
    </source>
</evidence>
<keyword evidence="3" id="KW-1133">Transmembrane helix</keyword>
<evidence type="ECO:0000313" key="6">
    <source>
        <dbReference type="EMBL" id="MFD0944414.1"/>
    </source>
</evidence>
<comment type="caution">
    <text evidence="6">The sequence shown here is derived from an EMBL/GenBank/DDBJ whole genome shotgun (WGS) entry which is preliminary data.</text>
</comment>
<dbReference type="EMBL" id="JBHTJF010000036">
    <property type="protein sequence ID" value="MFD0944414.1"/>
    <property type="molecule type" value="Genomic_DNA"/>
</dbReference>